<sequence>MSEQPLDVSRETMARLEQYAALLRKWNPTINLVSKASIKHLWQRHTLDSAQIFQLAQHPITHWADLGSGGGFPGLVIAIMAMETGSPAKITLVESDLRKATFLRSVIREIGINATVINDRIEKIPPLNANILSARALADLTSLLEFADRHLAPNGTALFMKGENWQKELNEAQSKWHFRHQLATSTTESGPVILKIQGISRV</sequence>
<reference evidence="4" key="1">
    <citation type="submission" date="2018-06" db="EMBL/GenBank/DDBJ databases">
        <authorList>
            <person name="Zhirakovskaya E."/>
        </authorList>
    </citation>
    <scope>NUCLEOTIDE SEQUENCE</scope>
</reference>
<dbReference type="GO" id="GO:0070043">
    <property type="term" value="F:rRNA (guanine-N7-)-methyltransferase activity"/>
    <property type="evidence" value="ECO:0007669"/>
    <property type="project" value="TreeGrafter"/>
</dbReference>
<gene>
    <name evidence="4" type="ORF">MNBD_ALPHA07-2379</name>
</gene>
<protein>
    <submittedName>
        <fullName evidence="4">16S rRNA (Guanine(527)-N(7))-methyltransferase</fullName>
        <ecNumber evidence="4">2.1.1.170</ecNumber>
    </submittedName>
</protein>
<dbReference type="InterPro" id="IPR029063">
    <property type="entry name" value="SAM-dependent_MTases_sf"/>
</dbReference>
<dbReference type="NCBIfam" id="TIGR00138">
    <property type="entry name" value="rsmG_gidB"/>
    <property type="match status" value="1"/>
</dbReference>
<dbReference type="GO" id="GO:0005829">
    <property type="term" value="C:cytosol"/>
    <property type="evidence" value="ECO:0007669"/>
    <property type="project" value="TreeGrafter"/>
</dbReference>
<organism evidence="4">
    <name type="scientific">hydrothermal vent metagenome</name>
    <dbReference type="NCBI Taxonomy" id="652676"/>
    <lineage>
        <taxon>unclassified sequences</taxon>
        <taxon>metagenomes</taxon>
        <taxon>ecological metagenomes</taxon>
    </lineage>
</organism>
<dbReference type="PANTHER" id="PTHR31760">
    <property type="entry name" value="S-ADENOSYL-L-METHIONINE-DEPENDENT METHYLTRANSFERASES SUPERFAMILY PROTEIN"/>
    <property type="match status" value="1"/>
</dbReference>
<proteinExistence type="inferred from homology"/>
<keyword evidence="4" id="KW-0489">Methyltransferase</keyword>
<evidence type="ECO:0000256" key="1">
    <source>
        <dbReference type="ARBA" id="ARBA00022490"/>
    </source>
</evidence>
<evidence type="ECO:0000256" key="3">
    <source>
        <dbReference type="ARBA" id="ARBA00022679"/>
    </source>
</evidence>
<keyword evidence="3 4" id="KW-0808">Transferase</keyword>
<dbReference type="InterPro" id="IPR003682">
    <property type="entry name" value="rRNA_ssu_MeTfrase_G"/>
</dbReference>
<keyword evidence="1" id="KW-0963">Cytoplasm</keyword>
<dbReference type="AlphaFoldDB" id="A0A3B0RDX0"/>
<accession>A0A3B0RDX0</accession>
<evidence type="ECO:0000313" key="4">
    <source>
        <dbReference type="EMBL" id="VAV87066.1"/>
    </source>
</evidence>
<dbReference type="Gene3D" id="3.40.50.150">
    <property type="entry name" value="Vaccinia Virus protein VP39"/>
    <property type="match status" value="1"/>
</dbReference>
<dbReference type="HAMAP" id="MF_00074">
    <property type="entry name" value="16SrRNA_methyltr_G"/>
    <property type="match status" value="1"/>
</dbReference>
<keyword evidence="2" id="KW-0698">rRNA processing</keyword>
<dbReference type="SUPFAM" id="SSF53335">
    <property type="entry name" value="S-adenosyl-L-methionine-dependent methyltransferases"/>
    <property type="match status" value="1"/>
</dbReference>
<dbReference type="PIRSF" id="PIRSF003078">
    <property type="entry name" value="GidB"/>
    <property type="match status" value="1"/>
</dbReference>
<dbReference type="EC" id="2.1.1.170" evidence="4"/>
<evidence type="ECO:0000256" key="2">
    <source>
        <dbReference type="ARBA" id="ARBA00022552"/>
    </source>
</evidence>
<dbReference type="EMBL" id="UOEG01000001">
    <property type="protein sequence ID" value="VAV87066.1"/>
    <property type="molecule type" value="Genomic_DNA"/>
</dbReference>
<dbReference type="Pfam" id="PF02527">
    <property type="entry name" value="GidB"/>
    <property type="match status" value="1"/>
</dbReference>
<name>A0A3B0RDX0_9ZZZZ</name>
<dbReference type="PANTHER" id="PTHR31760:SF0">
    <property type="entry name" value="S-ADENOSYL-L-METHIONINE-DEPENDENT METHYLTRANSFERASES SUPERFAMILY PROTEIN"/>
    <property type="match status" value="1"/>
</dbReference>